<gene>
    <name evidence="1" type="ORF">SAMN04488511_1163</name>
</gene>
<dbReference type="EMBL" id="FOJM01000016">
    <property type="protein sequence ID" value="SFA56437.1"/>
    <property type="molecule type" value="Genomic_DNA"/>
</dbReference>
<sequence length="61" mass="6796">MERLVEEESTADINAEITANEANKRQSLSESGKKLVSLIVKIIINATLKECHEESDKIPEV</sequence>
<name>A0A1I0TXN5_9SPHI</name>
<accession>A0A1I0TXN5</accession>
<keyword evidence="2" id="KW-1185">Reference proteome</keyword>
<dbReference type="RefSeq" id="WP_090986249.1">
    <property type="nucleotide sequence ID" value="NZ_FOJM01000016.1"/>
</dbReference>
<reference evidence="2" key="1">
    <citation type="submission" date="2016-10" db="EMBL/GenBank/DDBJ databases">
        <authorList>
            <person name="Varghese N."/>
            <person name="Submissions S."/>
        </authorList>
    </citation>
    <scope>NUCLEOTIDE SEQUENCE [LARGE SCALE GENOMIC DNA]</scope>
    <source>
        <strain evidence="2">DSM 18130</strain>
    </source>
</reference>
<proteinExistence type="predicted"/>
<dbReference type="AlphaFoldDB" id="A0A1I0TXN5"/>
<organism evidence="1 2">
    <name type="scientific">Pedobacter suwonensis</name>
    <dbReference type="NCBI Taxonomy" id="332999"/>
    <lineage>
        <taxon>Bacteria</taxon>
        <taxon>Pseudomonadati</taxon>
        <taxon>Bacteroidota</taxon>
        <taxon>Sphingobacteriia</taxon>
        <taxon>Sphingobacteriales</taxon>
        <taxon>Sphingobacteriaceae</taxon>
        <taxon>Pedobacter</taxon>
    </lineage>
</organism>
<dbReference type="STRING" id="332999.SAMN04488511_1163"/>
<protein>
    <submittedName>
        <fullName evidence="1">Uncharacterized protein</fullName>
    </submittedName>
</protein>
<evidence type="ECO:0000313" key="2">
    <source>
        <dbReference type="Proteomes" id="UP000198836"/>
    </source>
</evidence>
<dbReference type="Proteomes" id="UP000198836">
    <property type="component" value="Unassembled WGS sequence"/>
</dbReference>
<evidence type="ECO:0000313" key="1">
    <source>
        <dbReference type="EMBL" id="SFA56437.1"/>
    </source>
</evidence>